<keyword evidence="5" id="KW-1185">Reference proteome</keyword>
<dbReference type="GO" id="GO:0008081">
    <property type="term" value="F:phosphoric diester hydrolase activity"/>
    <property type="evidence" value="ECO:0007669"/>
    <property type="project" value="InterPro"/>
</dbReference>
<evidence type="ECO:0000256" key="2">
    <source>
        <dbReference type="SAM" id="MobiDB-lite"/>
    </source>
</evidence>
<dbReference type="VEuPathDB" id="TriTrypDB:LPAL13_350033500"/>
<organism evidence="4 5">
    <name type="scientific">Leishmania panamensis</name>
    <dbReference type="NCBI Taxonomy" id="5679"/>
    <lineage>
        <taxon>Eukaryota</taxon>
        <taxon>Discoba</taxon>
        <taxon>Euglenozoa</taxon>
        <taxon>Kinetoplastea</taxon>
        <taxon>Metakinetoplastina</taxon>
        <taxon>Trypanosomatida</taxon>
        <taxon>Trypanosomatidae</taxon>
        <taxon>Leishmaniinae</taxon>
        <taxon>Leishmania</taxon>
        <taxon>Leishmania guyanensis species complex</taxon>
    </lineage>
</organism>
<proteinExistence type="predicted"/>
<feature type="domain" description="GP-PDE" evidence="3">
    <location>
        <begin position="601"/>
        <end position="990"/>
    </location>
</feature>
<dbReference type="eggNOG" id="KOG2421">
    <property type="taxonomic scope" value="Eukaryota"/>
</dbReference>
<evidence type="ECO:0000256" key="1">
    <source>
        <dbReference type="ARBA" id="ARBA00022801"/>
    </source>
</evidence>
<dbReference type="PROSITE" id="PS51704">
    <property type="entry name" value="GP_PDE"/>
    <property type="match status" value="1"/>
</dbReference>
<dbReference type="EMBL" id="CP009404">
    <property type="protein sequence ID" value="AIO02401.1"/>
    <property type="molecule type" value="Genomic_DNA"/>
</dbReference>
<dbReference type="GO" id="GO:0046475">
    <property type="term" value="P:glycerophospholipid catabolic process"/>
    <property type="evidence" value="ECO:0007669"/>
    <property type="project" value="TreeGrafter"/>
</dbReference>
<dbReference type="AlphaFoldDB" id="A0A088S2F4"/>
<feature type="region of interest" description="Disordered" evidence="2">
    <location>
        <begin position="384"/>
        <end position="436"/>
    </location>
</feature>
<feature type="compositionally biased region" description="Basic and acidic residues" evidence="2">
    <location>
        <begin position="1001"/>
        <end position="1017"/>
    </location>
</feature>
<evidence type="ECO:0000313" key="5">
    <source>
        <dbReference type="Proteomes" id="UP000063063"/>
    </source>
</evidence>
<dbReference type="VEuPathDB" id="TriTrypDB:LPMP_352640"/>
<dbReference type="PANTHER" id="PTHR22958">
    <property type="entry name" value="GLYCEROPHOSPHORYL DIESTER PHOSPHODIESTERASE"/>
    <property type="match status" value="1"/>
</dbReference>
<dbReference type="RefSeq" id="XP_010703201.1">
    <property type="nucleotide sequence ID" value="XM_010704899.1"/>
</dbReference>
<keyword evidence="1" id="KW-0378">Hydrolase</keyword>
<dbReference type="PANTHER" id="PTHR22958:SF1">
    <property type="entry name" value="GLYCEROPHOSPHOCHOLINE PHOSPHODIESTERASE GPCPD1"/>
    <property type="match status" value="1"/>
</dbReference>
<reference evidence="4 5" key="1">
    <citation type="journal article" date="2015" name="Sci. Rep.">
        <title>The genome of Leishmania panamensis: insights into genomics of the L. (Viannia) subgenus.</title>
        <authorList>
            <person name="Llanes A."/>
            <person name="Restrepo C.M."/>
            <person name="Vecchio G.D."/>
            <person name="Anguizola F.J."/>
            <person name="Lleonart R."/>
        </authorList>
    </citation>
    <scope>NUCLEOTIDE SEQUENCE [LARGE SCALE GENOMIC DNA]</scope>
    <source>
        <strain evidence="4 5">MHOM/PA/94/PSC-1</strain>
    </source>
</reference>
<dbReference type="GO" id="GO:0016301">
    <property type="term" value="F:kinase activity"/>
    <property type="evidence" value="ECO:0007669"/>
    <property type="project" value="UniProtKB-KW"/>
</dbReference>
<evidence type="ECO:0000259" key="3">
    <source>
        <dbReference type="PROSITE" id="PS51704"/>
    </source>
</evidence>
<dbReference type="Pfam" id="PF03009">
    <property type="entry name" value="GDPD"/>
    <property type="match status" value="1"/>
</dbReference>
<dbReference type="KEGG" id="lpan:LPMP_352640"/>
<accession>A0A088S2F4</accession>
<dbReference type="GeneID" id="22579293"/>
<dbReference type="Proteomes" id="UP000063063">
    <property type="component" value="Chromosome 35"/>
</dbReference>
<dbReference type="CDD" id="cd08572">
    <property type="entry name" value="GDPD_GDE5_like"/>
    <property type="match status" value="1"/>
</dbReference>
<dbReference type="Gene3D" id="3.20.20.190">
    <property type="entry name" value="Phosphatidylinositol (PI) phosphodiesterase"/>
    <property type="match status" value="1"/>
</dbReference>
<gene>
    <name evidence="4" type="ORF">LPMP_352640</name>
</gene>
<dbReference type="SUPFAM" id="SSF51695">
    <property type="entry name" value="PLC-like phosphodiesterases"/>
    <property type="match status" value="1"/>
</dbReference>
<feature type="compositionally biased region" description="Basic and acidic residues" evidence="2">
    <location>
        <begin position="421"/>
        <end position="435"/>
    </location>
</feature>
<feature type="compositionally biased region" description="Low complexity" evidence="2">
    <location>
        <begin position="396"/>
        <end position="416"/>
    </location>
</feature>
<dbReference type="InterPro" id="IPR030395">
    <property type="entry name" value="GP_PDE_dom"/>
</dbReference>
<feature type="region of interest" description="Disordered" evidence="2">
    <location>
        <begin position="994"/>
        <end position="1017"/>
    </location>
</feature>
<name>A0A088S2F4_LEIPA</name>
<dbReference type="InterPro" id="IPR051578">
    <property type="entry name" value="GDPD"/>
</dbReference>
<dbReference type="InterPro" id="IPR017946">
    <property type="entry name" value="PLC-like_Pdiesterase_TIM-brl"/>
</dbReference>
<dbReference type="OrthoDB" id="1058301at2759"/>
<evidence type="ECO:0000313" key="4">
    <source>
        <dbReference type="EMBL" id="AIO02401.1"/>
    </source>
</evidence>
<sequence>MTLMNVCVYGLSSQMLEAFFVRECARSAHPLVASSASELRFGLVAAGESMGAWGMAWPVALEWCQCQRTPCINVPYLSYHPHHCEGGRQSSVEHYVAQVRFTSQEMNRLRDQQSDAEHLSMPCRLVILEEAFLRASCAPESSICVAPGTVIAGVDQRYSQPSSLCITPFEPKKNVLMECDGEAPQWLAVLDVRQCHDGSDIEDGDPLGCIGRNGAATAPVCFGSTGEQFAFLYNLPALPRRTFAPVLKTVSSGMNFLASEEDADVRVGSPNGSIPPFCECLPDSGKRAAADTPGPLLSLTFYANDPTQPFDQAAWESRLTSHQSEVMRRRMRETTDGVPSTTVCHVTDVRPVPVEGSCWCRSHLPMPVPSKRQLRQVHMKRVAAAASGNVDQDNYSTASPPGSSTSSVSTISSPHSGCYHSHVESSRRSARDGETRPSAGFLAKGWCVRPLQTIKPVLPLTGLADSSGRAPLMAARTQHAWTCLLNLHELEEFAIEVTVKVPYVADGTVLSLQGNTVLFSGMLHSSTSGTVLLPVYCPAPAGAPEGVASLWMKLYVQYLLTFPLEGCGQRGPLEIVRSLESLAWLTVSTLIGHRGLGKTYTRSSSPRRGAPLVIKCSENTIPSFQAAHARKCNMIEFDVMLSEDRVPVVIHDPLIELMALKREGVRACPDKAEYTSVRAAVHRLNYTRLRGLHVQCCKPLDRVFATKDLLVQHWDTLIAWARNCQPKLLKGSSSSQNSVCNCSSVRTVESSVMRMEDFPNGVPSLREVLEQTPPSLSFNIEVKYPFQPLVDSNLFLQSDAFEVNGFVDEILRVVFEFSDDGRNIVFSSFDPNVCLALALKQSRYDVFFLSDTKEMRDLKDYRSFYVEGAIQFAAAQHLAGVSMNAGTLLSPEDEVVLPNIPEVPLHGSAERGPVIADLFHADDPQHAPPTVPPSFGAYGRAMIAEMHHRNLKVWTWGDMNSYLYFAYVQATKMRVDGVIGDRMPVLPSLKQCGQHSTLDMKPSDEERVEMEKLGSDH</sequence>
<protein>
    <submittedName>
        <fullName evidence="4">Multifunctional cyclin-dependent kinase pho85-like protein</fullName>
    </submittedName>
</protein>